<dbReference type="Proteomes" id="UP000001940">
    <property type="component" value="Chromosome V"/>
</dbReference>
<name>Q9XX90_CAEEL</name>
<dbReference type="InParanoid" id="Q9XX90"/>
<dbReference type="AGR" id="WB:WBGene00013613"/>
<accession>Q9XX90</accession>
<dbReference type="SMR" id="Q9XX90"/>
<dbReference type="FunCoup" id="Q9XX90">
    <property type="interactions" value="1"/>
</dbReference>
<dbReference type="RefSeq" id="NP_507278.2">
    <property type="nucleotide sequence ID" value="NM_074877.2"/>
</dbReference>
<evidence type="ECO:0000313" key="5">
    <source>
        <dbReference type="WormBase" id="Y102A5C.4"/>
    </source>
</evidence>
<feature type="chain" id="PRO_5004338743" evidence="2">
    <location>
        <begin position="21"/>
        <end position="530"/>
    </location>
</feature>
<keyword evidence="1" id="KW-0175">Coiled coil</keyword>
<sequence length="530" mass="60526">MLLNLFVFLVIGMFLKCIKRKCQLISEDVQQTLGSLTNVGEYVIELADNVAPTNLTRKFVVLSNTIGKYLEGPKLQPRNELTLSTRVELEDLVVVVPKKYSKLDDLKYAKKFFTSSVEILKTVVTVTAMIERCSKYTGIFMSEYVQLALGSIMTLGGIVIGWLLKPSEGLNEKMGELNKEFEKISKNMNSRLEDLQSSRFSPEFFKEAATAVTLMTYMQRTISHPSKENIRNFLRECEKTSPGHLGLKLAHMLRDTSTNPLKMAMDAQKVPKKAVFEKWRETLDAVLTQCLVLEAFYNGMRGGGKDEMDMLNYKIKEHKEQIVCLRAMYNSRTTYWAYMQNMIHHVQDVFAVCSNESKAGILKDTLEEIMTNDAFYIIVFDYMSLFGQFLGVYKCYGFSYADEKNVLSSYNRGNCNVVLFRSVGFQRQKTYSQQLRTLLITHQPTLVNMPLYSWIFQNNYLYTTTATKDIRAKLGSNCGFVGIVCVAQKPCVEWANCDFEFGPGHFTTEVLEPNNDAYEFSKYLMIAGIC</sequence>
<evidence type="ECO:0000313" key="4">
    <source>
        <dbReference type="Proteomes" id="UP000001940"/>
    </source>
</evidence>
<dbReference type="PANTHER" id="PTHR31464:SF4">
    <property type="entry name" value="DUF4242 DOMAIN-CONTAINING PROTEIN-RELATED"/>
    <property type="match status" value="1"/>
</dbReference>
<dbReference type="KEGG" id="cel:CELE_Y102A5C.4"/>
<proteinExistence type="predicted"/>
<feature type="signal peptide" evidence="2">
    <location>
        <begin position="1"/>
        <end position="20"/>
    </location>
</feature>
<dbReference type="PIR" id="T26343">
    <property type="entry name" value="T26343"/>
</dbReference>
<gene>
    <name evidence="3" type="ORF">CELE_Y102A5C.4</name>
    <name evidence="3 5" type="ORF">Y102A5C.4</name>
</gene>
<organism evidence="3 4">
    <name type="scientific">Caenorhabditis elegans</name>
    <dbReference type="NCBI Taxonomy" id="6239"/>
    <lineage>
        <taxon>Eukaryota</taxon>
        <taxon>Metazoa</taxon>
        <taxon>Ecdysozoa</taxon>
        <taxon>Nematoda</taxon>
        <taxon>Chromadorea</taxon>
        <taxon>Rhabditida</taxon>
        <taxon>Rhabditina</taxon>
        <taxon>Rhabditomorpha</taxon>
        <taxon>Rhabditoidea</taxon>
        <taxon>Rhabditidae</taxon>
        <taxon>Peloderinae</taxon>
        <taxon>Caenorhabditis</taxon>
    </lineage>
</organism>
<dbReference type="GeneID" id="190831"/>
<evidence type="ECO:0000313" key="3">
    <source>
        <dbReference type="EMBL" id="CAA20945.2"/>
    </source>
</evidence>
<dbReference type="CTD" id="190831"/>
<dbReference type="PANTHER" id="PTHR31464">
    <property type="entry name" value="PROTEIN CBG01266"/>
    <property type="match status" value="1"/>
</dbReference>
<dbReference type="WormBase" id="Y102A5C.4">
    <property type="protein sequence ID" value="CE48246"/>
    <property type="gene ID" value="WBGene00013613"/>
</dbReference>
<keyword evidence="2" id="KW-0732">Signal</keyword>
<dbReference type="InterPro" id="IPR007767">
    <property type="entry name" value="DUF684"/>
</dbReference>
<dbReference type="Pfam" id="PF05075">
    <property type="entry name" value="DUF684"/>
    <property type="match status" value="1"/>
</dbReference>
<evidence type="ECO:0000256" key="2">
    <source>
        <dbReference type="SAM" id="SignalP"/>
    </source>
</evidence>
<dbReference type="EMBL" id="BX284605">
    <property type="protein sequence ID" value="CAA20945.2"/>
    <property type="molecule type" value="Genomic_DNA"/>
</dbReference>
<feature type="coiled-coil region" evidence="1">
    <location>
        <begin position="167"/>
        <end position="198"/>
    </location>
</feature>
<dbReference type="PaxDb" id="6239-Y102A5C.4"/>
<reference evidence="3 4" key="1">
    <citation type="journal article" date="1998" name="Science">
        <title>Genome sequence of the nematode C. elegans: a platform for investigating biology.</title>
        <authorList>
            <consortium name="The C. elegans sequencing consortium"/>
            <person name="Sulson J.E."/>
            <person name="Waterston R."/>
        </authorList>
    </citation>
    <scope>NUCLEOTIDE SEQUENCE [LARGE SCALE GENOMIC DNA]</scope>
    <source>
        <strain evidence="3 4">Bristol N2</strain>
    </source>
</reference>
<evidence type="ECO:0000256" key="1">
    <source>
        <dbReference type="SAM" id="Coils"/>
    </source>
</evidence>
<dbReference type="HOGENOM" id="CLU_514129_0_0_1"/>
<protein>
    <submittedName>
        <fullName evidence="3">EGF-like domain-containing protein</fullName>
    </submittedName>
</protein>
<keyword evidence="4" id="KW-1185">Reference proteome</keyword>
<dbReference type="UCSC" id="Y102A5C.4">
    <property type="organism name" value="c. elegans"/>
</dbReference>
<dbReference type="AlphaFoldDB" id="Q9XX90"/>